<evidence type="ECO:0000256" key="2">
    <source>
        <dbReference type="ARBA" id="ARBA00022448"/>
    </source>
</evidence>
<proteinExistence type="predicted"/>
<evidence type="ECO:0000256" key="5">
    <source>
        <dbReference type="ARBA" id="ARBA00023136"/>
    </source>
</evidence>
<keyword evidence="2" id="KW-0813">Transport</keyword>
<sequence length="40" mass="4201">MLGLLMAQYTFTGYDASAHMSEETHSAGISAPRGIVSSIV</sequence>
<gene>
    <name evidence="6" type="ORF">B2A_11881</name>
</gene>
<dbReference type="Gene3D" id="1.20.1740.10">
    <property type="entry name" value="Amino acid/polyamine transporter I"/>
    <property type="match status" value="1"/>
</dbReference>
<dbReference type="PANTHER" id="PTHR45649:SF26">
    <property type="entry name" value="OS04G0435100 PROTEIN"/>
    <property type="match status" value="1"/>
</dbReference>
<dbReference type="GO" id="GO:0022857">
    <property type="term" value="F:transmembrane transporter activity"/>
    <property type="evidence" value="ECO:0007669"/>
    <property type="project" value="UniProtKB-ARBA"/>
</dbReference>
<accession>T0YVN9</accession>
<evidence type="ECO:0000256" key="4">
    <source>
        <dbReference type="ARBA" id="ARBA00022989"/>
    </source>
</evidence>
<dbReference type="PANTHER" id="PTHR45649">
    <property type="entry name" value="AMINO-ACID PERMEASE BAT1"/>
    <property type="match status" value="1"/>
</dbReference>
<protein>
    <submittedName>
        <fullName evidence="6">Uncharacterized protein</fullName>
    </submittedName>
</protein>
<evidence type="ECO:0000313" key="6">
    <source>
        <dbReference type="EMBL" id="EQD37083.1"/>
    </source>
</evidence>
<evidence type="ECO:0000256" key="3">
    <source>
        <dbReference type="ARBA" id="ARBA00022692"/>
    </source>
</evidence>
<reference evidence="6" key="2">
    <citation type="journal article" date="2014" name="ISME J.">
        <title>Microbial stratification in low pH oxic and suboxic macroscopic growths along an acid mine drainage.</title>
        <authorList>
            <person name="Mendez-Garcia C."/>
            <person name="Mesa V."/>
            <person name="Sprenger R.R."/>
            <person name="Richter M."/>
            <person name="Diez M.S."/>
            <person name="Solano J."/>
            <person name="Bargiela R."/>
            <person name="Golyshina O.V."/>
            <person name="Manteca A."/>
            <person name="Ramos J.L."/>
            <person name="Gallego J.R."/>
            <person name="Llorente I."/>
            <person name="Martins Dos Santos V.A."/>
            <person name="Jensen O.N."/>
            <person name="Pelaez A.I."/>
            <person name="Sanchez J."/>
            <person name="Ferrer M."/>
        </authorList>
    </citation>
    <scope>NUCLEOTIDE SEQUENCE</scope>
</reference>
<evidence type="ECO:0000256" key="1">
    <source>
        <dbReference type="ARBA" id="ARBA00004141"/>
    </source>
</evidence>
<comment type="subcellular location">
    <subcellularLocation>
        <location evidence="1">Membrane</location>
        <topology evidence="1">Multi-pass membrane protein</topology>
    </subcellularLocation>
</comment>
<keyword evidence="3" id="KW-0812">Transmembrane</keyword>
<comment type="caution">
    <text evidence="6">The sequence shown here is derived from an EMBL/GenBank/DDBJ whole genome shotgun (WGS) entry which is preliminary data.</text>
</comment>
<keyword evidence="4" id="KW-1133">Transmembrane helix</keyword>
<dbReference type="AlphaFoldDB" id="T0YVN9"/>
<organism evidence="6">
    <name type="scientific">mine drainage metagenome</name>
    <dbReference type="NCBI Taxonomy" id="410659"/>
    <lineage>
        <taxon>unclassified sequences</taxon>
        <taxon>metagenomes</taxon>
        <taxon>ecological metagenomes</taxon>
    </lineage>
</organism>
<name>T0YVN9_9ZZZZ</name>
<dbReference type="GO" id="GO:0016020">
    <property type="term" value="C:membrane"/>
    <property type="evidence" value="ECO:0007669"/>
    <property type="project" value="UniProtKB-SubCell"/>
</dbReference>
<reference evidence="6" key="1">
    <citation type="submission" date="2013-08" db="EMBL/GenBank/DDBJ databases">
        <authorList>
            <person name="Mendez C."/>
            <person name="Richter M."/>
            <person name="Ferrer M."/>
            <person name="Sanchez J."/>
        </authorList>
    </citation>
    <scope>NUCLEOTIDE SEQUENCE</scope>
</reference>
<keyword evidence="5" id="KW-0472">Membrane</keyword>
<feature type="non-terminal residue" evidence="6">
    <location>
        <position position="40"/>
    </location>
</feature>
<dbReference type="EMBL" id="AUZZ01008584">
    <property type="protein sequence ID" value="EQD37083.1"/>
    <property type="molecule type" value="Genomic_DNA"/>
</dbReference>